<gene>
    <name evidence="1" type="ORF">PXEA_LOCUS18817</name>
</gene>
<keyword evidence="2" id="KW-1185">Reference proteome</keyword>
<accession>A0A3S5FEH3</accession>
<dbReference type="InterPro" id="IPR015505">
    <property type="entry name" value="Coronin"/>
</dbReference>
<dbReference type="AlphaFoldDB" id="A0A3S5FEH3"/>
<comment type="caution">
    <text evidence="1">The sequence shown here is derived from an EMBL/GenBank/DDBJ whole genome shotgun (WGS) entry which is preliminary data.</text>
</comment>
<protein>
    <submittedName>
        <fullName evidence="1">Uncharacterized protein</fullName>
    </submittedName>
</protein>
<dbReference type="GO" id="GO:0007015">
    <property type="term" value="P:actin filament organization"/>
    <property type="evidence" value="ECO:0007669"/>
    <property type="project" value="TreeGrafter"/>
</dbReference>
<sequence>MDSSSPQRGIGFMPKRGLNLNSNEIARFYKLHNENWVEVIPFIVPRRSGLFQDDLYPDAVSTTPAMTAEEWFEGKDADPILVCYPLYKGFFNDY</sequence>
<organism evidence="1 2">
    <name type="scientific">Protopolystoma xenopodis</name>
    <dbReference type="NCBI Taxonomy" id="117903"/>
    <lineage>
        <taxon>Eukaryota</taxon>
        <taxon>Metazoa</taxon>
        <taxon>Spiralia</taxon>
        <taxon>Lophotrochozoa</taxon>
        <taxon>Platyhelminthes</taxon>
        <taxon>Monogenea</taxon>
        <taxon>Polyopisthocotylea</taxon>
        <taxon>Polystomatidea</taxon>
        <taxon>Polystomatidae</taxon>
        <taxon>Protopolystoma</taxon>
    </lineage>
</organism>
<dbReference type="PANTHER" id="PTHR10856:SF0">
    <property type="entry name" value="CORONIN"/>
    <property type="match status" value="1"/>
</dbReference>
<name>A0A3S5FEH3_9PLAT</name>
<dbReference type="Pfam" id="PF16300">
    <property type="entry name" value="WD40_4"/>
    <property type="match status" value="1"/>
</dbReference>
<dbReference type="EMBL" id="CAAALY010073573">
    <property type="protein sequence ID" value="VEL25377.1"/>
    <property type="molecule type" value="Genomic_DNA"/>
</dbReference>
<dbReference type="InterPro" id="IPR015943">
    <property type="entry name" value="WD40/YVTN_repeat-like_dom_sf"/>
</dbReference>
<dbReference type="Proteomes" id="UP000784294">
    <property type="component" value="Unassembled WGS sequence"/>
</dbReference>
<dbReference type="Gene3D" id="2.130.10.10">
    <property type="entry name" value="YVTN repeat-like/Quinoprotein amine dehydrogenase"/>
    <property type="match status" value="1"/>
</dbReference>
<proteinExistence type="predicted"/>
<dbReference type="SMART" id="SM01167">
    <property type="entry name" value="DUF1900"/>
    <property type="match status" value="1"/>
</dbReference>
<reference evidence="1" key="1">
    <citation type="submission" date="2018-11" db="EMBL/GenBank/DDBJ databases">
        <authorList>
            <consortium name="Pathogen Informatics"/>
        </authorList>
    </citation>
    <scope>NUCLEOTIDE SEQUENCE</scope>
</reference>
<dbReference type="OrthoDB" id="1850764at2759"/>
<dbReference type="PANTHER" id="PTHR10856">
    <property type="entry name" value="CORONIN"/>
    <property type="match status" value="1"/>
</dbReference>
<dbReference type="GO" id="GO:0051015">
    <property type="term" value="F:actin filament binding"/>
    <property type="evidence" value="ECO:0007669"/>
    <property type="project" value="TreeGrafter"/>
</dbReference>
<evidence type="ECO:0000313" key="2">
    <source>
        <dbReference type="Proteomes" id="UP000784294"/>
    </source>
</evidence>
<evidence type="ECO:0000313" key="1">
    <source>
        <dbReference type="EMBL" id="VEL25377.1"/>
    </source>
</evidence>